<dbReference type="PANTHER" id="PTHR43329">
    <property type="entry name" value="EPOXIDE HYDROLASE"/>
    <property type="match status" value="1"/>
</dbReference>
<dbReference type="SUPFAM" id="SSF53474">
    <property type="entry name" value="alpha/beta-Hydrolases"/>
    <property type="match status" value="1"/>
</dbReference>
<dbReference type="InParanoid" id="A0A165CR08"/>
<dbReference type="STRING" id="1353952.A0A165CR08"/>
<evidence type="ECO:0000256" key="2">
    <source>
        <dbReference type="ARBA" id="ARBA00038334"/>
    </source>
</evidence>
<dbReference type="Gene3D" id="3.40.50.1820">
    <property type="entry name" value="alpha/beta hydrolase"/>
    <property type="match status" value="1"/>
</dbReference>
<dbReference type="InterPro" id="IPR029058">
    <property type="entry name" value="AB_hydrolase_fold"/>
</dbReference>
<proteinExistence type="inferred from homology"/>
<dbReference type="Pfam" id="PF00561">
    <property type="entry name" value="Abhydrolase_1"/>
    <property type="match status" value="1"/>
</dbReference>
<comment type="similarity">
    <text evidence="2">Belongs to the AB hydrolase superfamily. Epoxide hydrolase family.</text>
</comment>
<dbReference type="PRINTS" id="PR00412">
    <property type="entry name" value="EPOXHYDRLASE"/>
</dbReference>
<feature type="domain" description="AB hydrolase-1" evidence="4">
    <location>
        <begin position="70"/>
        <end position="348"/>
    </location>
</feature>
<dbReference type="EMBL" id="KV424119">
    <property type="protein sequence ID" value="KZT51227.1"/>
    <property type="molecule type" value="Genomic_DNA"/>
</dbReference>
<keyword evidence="6" id="KW-1185">Reference proteome</keyword>
<name>A0A165CR08_9BASI</name>
<evidence type="ECO:0000313" key="5">
    <source>
        <dbReference type="EMBL" id="KZT51227.1"/>
    </source>
</evidence>
<sequence>MFIRATVLSSLVLSAAYGEQLAPAKAAFDPRAYTAQTVSCAAVDRSVTPPLSKTIDLKYVDINPPRAKKTLLLVHGWPSLWSTWSNQIQEFEHDYHLIVPDLRGFGLSGHPGDVQSSSQMEDIVADLTCILDQAAVDTAVCVGHDWGAEACWEAGRQRPDRFTALAGAVVPYMPSAGPYMPMEAMTQYLPKLTYQIYFANDTAGATKELDADIRRTLRGTLRSVQSPPPAAFLTSTTSFLAAWADVAEIPAIPFMTNEEEDYMVESYSHQGFGKTLQFYTNGNRYGSYLFQSKQGNFSLPQPSLWIVPTQDPVADWLEVDQMLHSDQWFSKLTVKKLTTAHWPQLEQPTEFNAALSEWLSGLDPADPPRTRDEL</sequence>
<dbReference type="InterPro" id="IPR000073">
    <property type="entry name" value="AB_hydrolase_1"/>
</dbReference>
<dbReference type="Proteomes" id="UP000076842">
    <property type="component" value="Unassembled WGS sequence"/>
</dbReference>
<keyword evidence="1 5" id="KW-0378">Hydrolase</keyword>
<feature type="signal peptide" evidence="3">
    <location>
        <begin position="1"/>
        <end position="18"/>
    </location>
</feature>
<evidence type="ECO:0000313" key="6">
    <source>
        <dbReference type="Proteomes" id="UP000076842"/>
    </source>
</evidence>
<dbReference type="GO" id="GO:0016787">
    <property type="term" value="F:hydrolase activity"/>
    <property type="evidence" value="ECO:0007669"/>
    <property type="project" value="UniProtKB-KW"/>
</dbReference>
<organism evidence="5 6">
    <name type="scientific">Calocera cornea HHB12733</name>
    <dbReference type="NCBI Taxonomy" id="1353952"/>
    <lineage>
        <taxon>Eukaryota</taxon>
        <taxon>Fungi</taxon>
        <taxon>Dikarya</taxon>
        <taxon>Basidiomycota</taxon>
        <taxon>Agaricomycotina</taxon>
        <taxon>Dacrymycetes</taxon>
        <taxon>Dacrymycetales</taxon>
        <taxon>Dacrymycetaceae</taxon>
        <taxon>Calocera</taxon>
    </lineage>
</organism>
<reference evidence="5 6" key="1">
    <citation type="journal article" date="2016" name="Mol. Biol. Evol.">
        <title>Comparative Genomics of Early-Diverging Mushroom-Forming Fungi Provides Insights into the Origins of Lignocellulose Decay Capabilities.</title>
        <authorList>
            <person name="Nagy L.G."/>
            <person name="Riley R."/>
            <person name="Tritt A."/>
            <person name="Adam C."/>
            <person name="Daum C."/>
            <person name="Floudas D."/>
            <person name="Sun H."/>
            <person name="Yadav J.S."/>
            <person name="Pangilinan J."/>
            <person name="Larsson K.H."/>
            <person name="Matsuura K."/>
            <person name="Barry K."/>
            <person name="Labutti K."/>
            <person name="Kuo R."/>
            <person name="Ohm R.A."/>
            <person name="Bhattacharya S.S."/>
            <person name="Shirouzu T."/>
            <person name="Yoshinaga Y."/>
            <person name="Martin F.M."/>
            <person name="Grigoriev I.V."/>
            <person name="Hibbett D.S."/>
        </authorList>
    </citation>
    <scope>NUCLEOTIDE SEQUENCE [LARGE SCALE GENOMIC DNA]</scope>
    <source>
        <strain evidence="5 6">HHB12733</strain>
    </source>
</reference>
<protein>
    <submittedName>
        <fullName evidence="5">Alpha/beta-hydrolase</fullName>
    </submittedName>
</protein>
<keyword evidence="3" id="KW-0732">Signal</keyword>
<evidence type="ECO:0000259" key="4">
    <source>
        <dbReference type="Pfam" id="PF00561"/>
    </source>
</evidence>
<dbReference type="InterPro" id="IPR000639">
    <property type="entry name" value="Epox_hydrolase-like"/>
</dbReference>
<dbReference type="OrthoDB" id="408373at2759"/>
<dbReference type="AlphaFoldDB" id="A0A165CR08"/>
<evidence type="ECO:0000256" key="1">
    <source>
        <dbReference type="ARBA" id="ARBA00022801"/>
    </source>
</evidence>
<feature type="chain" id="PRO_5007856128" evidence="3">
    <location>
        <begin position="19"/>
        <end position="374"/>
    </location>
</feature>
<gene>
    <name evidence="5" type="ORF">CALCODRAFT_443398</name>
</gene>
<accession>A0A165CR08</accession>
<evidence type="ECO:0000256" key="3">
    <source>
        <dbReference type="SAM" id="SignalP"/>
    </source>
</evidence>